<name>A0A494TSL5_SPHPE</name>
<dbReference type="AlphaFoldDB" id="A0A494TSL5"/>
<dbReference type="SUPFAM" id="SSF88713">
    <property type="entry name" value="Glycoside hydrolase/deacetylase"/>
    <property type="match status" value="1"/>
</dbReference>
<dbReference type="InterPro" id="IPR011330">
    <property type="entry name" value="Glyco_hydro/deAcase_b/a-brl"/>
</dbReference>
<protein>
    <submittedName>
        <fullName evidence="1">WalW protein</fullName>
    </submittedName>
</protein>
<proteinExistence type="predicted"/>
<evidence type="ECO:0000313" key="1">
    <source>
        <dbReference type="EMBL" id="AYJ88065.1"/>
    </source>
</evidence>
<evidence type="ECO:0000313" key="2">
    <source>
        <dbReference type="Proteomes" id="UP000276254"/>
    </source>
</evidence>
<dbReference type="OrthoDB" id="9771584at2"/>
<dbReference type="CDD" id="cd10935">
    <property type="entry name" value="CE4_WalW"/>
    <property type="match status" value="1"/>
</dbReference>
<organism evidence="1 2">
    <name type="scientific">Sphingomonas paeninsulae</name>
    <dbReference type="NCBI Taxonomy" id="2319844"/>
    <lineage>
        <taxon>Bacteria</taxon>
        <taxon>Pseudomonadati</taxon>
        <taxon>Pseudomonadota</taxon>
        <taxon>Alphaproteobacteria</taxon>
        <taxon>Sphingomonadales</taxon>
        <taxon>Sphingomonadaceae</taxon>
        <taxon>Sphingomonas</taxon>
    </lineage>
</organism>
<dbReference type="EMBL" id="CP032829">
    <property type="protein sequence ID" value="AYJ88065.1"/>
    <property type="molecule type" value="Genomic_DNA"/>
</dbReference>
<dbReference type="KEGG" id="spha:D3Y57_16300"/>
<keyword evidence="2" id="KW-1185">Reference proteome</keyword>
<dbReference type="Proteomes" id="UP000276254">
    <property type="component" value="Chromosome"/>
</dbReference>
<dbReference type="Gene3D" id="3.20.20.370">
    <property type="entry name" value="Glycoside hydrolase/deacetylase"/>
    <property type="match status" value="1"/>
</dbReference>
<gene>
    <name evidence="1" type="ORF">D3Y57_16300</name>
</gene>
<sequence length="328" mass="36471">MQVECARLDLPPPVTARIILPTGFGRRFAIFADAEEEFDWNAPFSRDSVATSAMSALPEANVRLVAAGCVPTHMVDWPIVDTPATATIIRTLVENDQCDVGTQLHPWVNPPFDEDLSGRNSYLGNLPIDLQRAKLFALTERIERAFGVRPTIYRAGRYGIGRHTADLLVEAGYRLDVSIRSLFDYRRQGGPDFSGHPVWPWRVSDTLNELPLTAAFTGRLRRYPSIYNGKIGGLLARTGMIGRVPLTPEGVPLTDACEAIRCLLDDGHQLFSLSFHTPSVVPGHTPYVRDAADLRTFWSWWDGVFDLFAKNGVLPIRSTEIMHALETA</sequence>
<dbReference type="GO" id="GO:0005975">
    <property type="term" value="P:carbohydrate metabolic process"/>
    <property type="evidence" value="ECO:0007669"/>
    <property type="project" value="InterPro"/>
</dbReference>
<accession>A0A494TSL5</accession>
<reference evidence="1 2" key="1">
    <citation type="submission" date="2018-09" db="EMBL/GenBank/DDBJ databases">
        <title>Sphingomonas peninsula sp. nov., isolated from fildes peninsula, Antarctic soil.</title>
        <authorList>
            <person name="Yingchao G."/>
        </authorList>
    </citation>
    <scope>NUCLEOTIDE SEQUENCE [LARGE SCALE GENOMIC DNA]</scope>
    <source>
        <strain evidence="1 2">YZ-8</strain>
    </source>
</reference>